<protein>
    <submittedName>
        <fullName evidence="2">Uncharacterized protein</fullName>
    </submittedName>
</protein>
<evidence type="ECO:0000313" key="3">
    <source>
        <dbReference type="Proteomes" id="UP001501588"/>
    </source>
</evidence>
<dbReference type="Proteomes" id="UP001501588">
    <property type="component" value="Unassembled WGS sequence"/>
</dbReference>
<reference evidence="2 3" key="1">
    <citation type="journal article" date="2019" name="Int. J. Syst. Evol. Microbiol.">
        <title>The Global Catalogue of Microorganisms (GCM) 10K type strain sequencing project: providing services to taxonomists for standard genome sequencing and annotation.</title>
        <authorList>
            <consortium name="The Broad Institute Genomics Platform"/>
            <consortium name="The Broad Institute Genome Sequencing Center for Infectious Disease"/>
            <person name="Wu L."/>
            <person name="Ma J."/>
        </authorList>
    </citation>
    <scope>NUCLEOTIDE SEQUENCE [LARGE SCALE GENOMIC DNA]</scope>
    <source>
        <strain evidence="2 3">JCM 9933</strain>
    </source>
</reference>
<name>A0ABN1EZ80_9PROT</name>
<accession>A0ABN1EZ80</accession>
<proteinExistence type="predicted"/>
<sequence length="98" mass="9843">MTPPGSTAGSRFDATSMMNAEEPTRSVDCGCMNTALSPCVPSKSHPGPGATGAAVAGRVGRDAAGPPVPAGGVAQPPNNPSSEARPRRVVLERVMALF</sequence>
<comment type="caution">
    <text evidence="2">The sequence shown here is derived from an EMBL/GenBank/DDBJ whole genome shotgun (WGS) entry which is preliminary data.</text>
</comment>
<feature type="region of interest" description="Disordered" evidence="1">
    <location>
        <begin position="40"/>
        <end position="87"/>
    </location>
</feature>
<organism evidence="2 3">
    <name type="scientific">Craurococcus roseus</name>
    <dbReference type="NCBI Taxonomy" id="77585"/>
    <lineage>
        <taxon>Bacteria</taxon>
        <taxon>Pseudomonadati</taxon>
        <taxon>Pseudomonadota</taxon>
        <taxon>Alphaproteobacteria</taxon>
        <taxon>Acetobacterales</taxon>
        <taxon>Acetobacteraceae</taxon>
        <taxon>Craurococcus</taxon>
    </lineage>
</organism>
<evidence type="ECO:0000256" key="1">
    <source>
        <dbReference type="SAM" id="MobiDB-lite"/>
    </source>
</evidence>
<dbReference type="EMBL" id="BAAAFZ010000015">
    <property type="protein sequence ID" value="GAA0578297.1"/>
    <property type="molecule type" value="Genomic_DNA"/>
</dbReference>
<feature type="region of interest" description="Disordered" evidence="1">
    <location>
        <begin position="1"/>
        <end position="24"/>
    </location>
</feature>
<keyword evidence="3" id="KW-1185">Reference proteome</keyword>
<feature type="compositionally biased region" description="Low complexity" evidence="1">
    <location>
        <begin position="46"/>
        <end position="76"/>
    </location>
</feature>
<gene>
    <name evidence="2" type="ORF">GCM10009416_16070</name>
</gene>
<evidence type="ECO:0000313" key="2">
    <source>
        <dbReference type="EMBL" id="GAA0578297.1"/>
    </source>
</evidence>